<dbReference type="SUPFAM" id="SSF82866">
    <property type="entry name" value="Multidrug efflux transporter AcrB transmembrane domain"/>
    <property type="match status" value="1"/>
</dbReference>
<dbReference type="GO" id="GO:0030659">
    <property type="term" value="C:cytoplasmic vesicle membrane"/>
    <property type="evidence" value="ECO:0007669"/>
    <property type="project" value="TreeGrafter"/>
</dbReference>
<dbReference type="EMBL" id="UZAG01002815">
    <property type="protein sequence ID" value="VDO14191.1"/>
    <property type="molecule type" value="Genomic_DNA"/>
</dbReference>
<evidence type="ECO:0000313" key="5">
    <source>
        <dbReference type="WBParaSite" id="BTMF_0000387801-mRNA-1"/>
    </source>
</evidence>
<evidence type="ECO:0000313" key="3">
    <source>
        <dbReference type="EMBL" id="VDO14191.1"/>
    </source>
</evidence>
<keyword evidence="4" id="KW-1185">Reference proteome</keyword>
<dbReference type="InterPro" id="IPR053958">
    <property type="entry name" value="HMGCR/SNAP/NPC1-like_SSD"/>
</dbReference>
<evidence type="ECO:0000256" key="1">
    <source>
        <dbReference type="SAM" id="Phobius"/>
    </source>
</evidence>
<evidence type="ECO:0000259" key="2">
    <source>
        <dbReference type="Pfam" id="PF12349"/>
    </source>
</evidence>
<feature type="transmembrane region" description="Helical" evidence="1">
    <location>
        <begin position="31"/>
        <end position="50"/>
    </location>
</feature>
<gene>
    <name evidence="3" type="ORF">BTMF_LOCUS3180</name>
</gene>
<reference evidence="5" key="1">
    <citation type="submission" date="2017-02" db="UniProtKB">
        <authorList>
            <consortium name="WormBaseParasite"/>
        </authorList>
    </citation>
    <scope>IDENTIFICATION</scope>
</reference>
<feature type="domain" description="HMGCR/SNAP/NPC1-like sterol-sensing" evidence="2">
    <location>
        <begin position="16"/>
        <end position="93"/>
    </location>
</feature>
<evidence type="ECO:0000313" key="4">
    <source>
        <dbReference type="Proteomes" id="UP000280834"/>
    </source>
</evidence>
<keyword evidence="1" id="KW-0812">Transmembrane</keyword>
<accession>A0A0R3QC00</accession>
<dbReference type="GO" id="GO:0018996">
    <property type="term" value="P:molting cycle, collagen and cuticulin-based cuticle"/>
    <property type="evidence" value="ECO:0007669"/>
    <property type="project" value="TreeGrafter"/>
</dbReference>
<dbReference type="GO" id="GO:0005886">
    <property type="term" value="C:plasma membrane"/>
    <property type="evidence" value="ECO:0007669"/>
    <property type="project" value="TreeGrafter"/>
</dbReference>
<dbReference type="PANTHER" id="PTHR10796:SF187">
    <property type="entry name" value="SSD DOMAIN-CONTAINING PROTEIN"/>
    <property type="match status" value="1"/>
</dbReference>
<feature type="transmembrane region" description="Helical" evidence="1">
    <location>
        <begin position="62"/>
        <end position="86"/>
    </location>
</feature>
<reference evidence="3 4" key="2">
    <citation type="submission" date="2018-11" db="EMBL/GenBank/DDBJ databases">
        <authorList>
            <consortium name="Pathogen Informatics"/>
        </authorList>
    </citation>
    <scope>NUCLEOTIDE SEQUENCE [LARGE SCALE GENOMIC DNA]</scope>
</reference>
<dbReference type="Pfam" id="PF12349">
    <property type="entry name" value="Sterol-sensing"/>
    <property type="match status" value="1"/>
</dbReference>
<dbReference type="WBParaSite" id="BTMF_0000387801-mRNA-1">
    <property type="protein sequence ID" value="BTMF_0000387801-mRNA-1"/>
    <property type="gene ID" value="BTMF_0000387801"/>
</dbReference>
<proteinExistence type="predicted"/>
<organism evidence="5">
    <name type="scientific">Brugia timori</name>
    <dbReference type="NCBI Taxonomy" id="42155"/>
    <lineage>
        <taxon>Eukaryota</taxon>
        <taxon>Metazoa</taxon>
        <taxon>Ecdysozoa</taxon>
        <taxon>Nematoda</taxon>
        <taxon>Chromadorea</taxon>
        <taxon>Rhabditida</taxon>
        <taxon>Spirurina</taxon>
        <taxon>Spiruromorpha</taxon>
        <taxon>Filarioidea</taxon>
        <taxon>Onchocercidae</taxon>
        <taxon>Brugia</taxon>
    </lineage>
</organism>
<dbReference type="AlphaFoldDB" id="A0A0R3QC00"/>
<sequence length="113" mass="12744">MLFTLEDTWSKYSNVACDPVEKLSLILSWDAPCTTVTSFIIIVSFAVIGSTTKSPYLQYMSFVLAAGVAVLLIFALLFFSVFLYVAGRRETKGVKWYQCFRSGDTHFARKLSF</sequence>
<protein>
    <submittedName>
        <fullName evidence="5">Transmembrane 9 superfamily member</fullName>
    </submittedName>
</protein>
<dbReference type="GO" id="GO:0006897">
    <property type="term" value="P:endocytosis"/>
    <property type="evidence" value="ECO:0007669"/>
    <property type="project" value="TreeGrafter"/>
</dbReference>
<keyword evidence="1" id="KW-1133">Transmembrane helix</keyword>
<dbReference type="Proteomes" id="UP000280834">
    <property type="component" value="Unassembled WGS sequence"/>
</dbReference>
<keyword evidence="1" id="KW-0472">Membrane</keyword>
<dbReference type="PANTHER" id="PTHR10796">
    <property type="entry name" value="PATCHED-RELATED"/>
    <property type="match status" value="1"/>
</dbReference>
<name>A0A0R3QC00_9BILA</name>
<dbReference type="InterPro" id="IPR051697">
    <property type="entry name" value="Patched_domain-protein"/>
</dbReference>